<dbReference type="CDD" id="cd04186">
    <property type="entry name" value="GT_2_like_c"/>
    <property type="match status" value="1"/>
</dbReference>
<dbReference type="Proteomes" id="UP000240572">
    <property type="component" value="Unassembled WGS sequence"/>
</dbReference>
<dbReference type="SUPFAM" id="SSF53448">
    <property type="entry name" value="Nucleotide-diphospho-sugar transferases"/>
    <property type="match status" value="1"/>
</dbReference>
<keyword evidence="3" id="KW-0808">Transferase</keyword>
<evidence type="ECO:0000313" key="6">
    <source>
        <dbReference type="Proteomes" id="UP000240572"/>
    </source>
</evidence>
<evidence type="ECO:0000256" key="1">
    <source>
        <dbReference type="ARBA" id="ARBA00006739"/>
    </source>
</evidence>
<reference evidence="5 6" key="1">
    <citation type="submission" date="2018-03" db="EMBL/GenBank/DDBJ databases">
        <title>Genomic Encyclopedia of Type Strains, Phase III (KMG-III): the genomes of soil and plant-associated and newly described type strains.</title>
        <authorList>
            <person name="Whitman W."/>
        </authorList>
    </citation>
    <scope>NUCLEOTIDE SEQUENCE [LARGE SCALE GENOMIC DNA]</scope>
    <source>
        <strain evidence="5 6">CGMCC 1.12700</strain>
    </source>
</reference>
<dbReference type="InterPro" id="IPR029044">
    <property type="entry name" value="Nucleotide-diphossugar_trans"/>
</dbReference>
<evidence type="ECO:0000256" key="3">
    <source>
        <dbReference type="ARBA" id="ARBA00022679"/>
    </source>
</evidence>
<feature type="domain" description="Glycosyltransferase 2-like" evidence="4">
    <location>
        <begin position="10"/>
        <end position="186"/>
    </location>
</feature>
<organism evidence="5 6">
    <name type="scientific">Taibaiella chishuiensis</name>
    <dbReference type="NCBI Taxonomy" id="1434707"/>
    <lineage>
        <taxon>Bacteria</taxon>
        <taxon>Pseudomonadati</taxon>
        <taxon>Bacteroidota</taxon>
        <taxon>Chitinophagia</taxon>
        <taxon>Chitinophagales</taxon>
        <taxon>Chitinophagaceae</taxon>
        <taxon>Taibaiella</taxon>
    </lineage>
</organism>
<keyword evidence="2" id="KW-0328">Glycosyltransferase</keyword>
<dbReference type="PANTHER" id="PTHR43179:SF12">
    <property type="entry name" value="GALACTOFURANOSYLTRANSFERASE GLFT2"/>
    <property type="match status" value="1"/>
</dbReference>
<dbReference type="PANTHER" id="PTHR43179">
    <property type="entry name" value="RHAMNOSYLTRANSFERASE WBBL"/>
    <property type="match status" value="1"/>
</dbReference>
<dbReference type="Gene3D" id="3.90.550.10">
    <property type="entry name" value="Spore Coat Polysaccharide Biosynthesis Protein SpsA, Chain A"/>
    <property type="match status" value="1"/>
</dbReference>
<dbReference type="EMBL" id="PYGD01000001">
    <property type="protein sequence ID" value="PSK95194.1"/>
    <property type="molecule type" value="Genomic_DNA"/>
</dbReference>
<name>A0A2P8DD95_9BACT</name>
<accession>A0A2P8DD95</accession>
<gene>
    <name evidence="5" type="ORF">B0I18_1011360</name>
</gene>
<evidence type="ECO:0000259" key="4">
    <source>
        <dbReference type="Pfam" id="PF00535"/>
    </source>
</evidence>
<comment type="similarity">
    <text evidence="1">Belongs to the glycosyltransferase 2 family.</text>
</comment>
<dbReference type="GO" id="GO:0016757">
    <property type="term" value="F:glycosyltransferase activity"/>
    <property type="evidence" value="ECO:0007669"/>
    <property type="project" value="UniProtKB-KW"/>
</dbReference>
<proteinExistence type="inferred from homology"/>
<evidence type="ECO:0000313" key="5">
    <source>
        <dbReference type="EMBL" id="PSK95194.1"/>
    </source>
</evidence>
<evidence type="ECO:0000256" key="2">
    <source>
        <dbReference type="ARBA" id="ARBA00022676"/>
    </source>
</evidence>
<sequence>MMVCQQDTAVVILSYNSRKWHELFLPEIVAQAAAGYEVYVVDHASPDDTYKYVSRNYPGVHLIRLTENHGFAWGYAEALKQISAKYYVLLSSDFEVTEGWFPPIYKAMEANPVMSACQPKIRYYRDKAYFEYAGAAGGFMDKWGYLFCRGRIFSTLEQDQGQYDQPAELFWASGGCFVVRAEVYHRLGGLDPDLFAHMEEIDVCWRMKNAGYTIGYVPDSTVFHVGGSVITYGSPQKTFYNFRNSLVLLLKNEQAGKLVWLMPLRLLLDGLAALQFLASGQFRNIWAIVRAHWSFFLAFGKWYKKRKAVQPLATNRNRKGIYRKSIIFQYFLGGKKKFSDLAPGDFIT</sequence>
<dbReference type="RefSeq" id="WP_219905912.1">
    <property type="nucleotide sequence ID" value="NZ_PYGD01000001.1"/>
</dbReference>
<dbReference type="InterPro" id="IPR001173">
    <property type="entry name" value="Glyco_trans_2-like"/>
</dbReference>
<comment type="caution">
    <text evidence="5">The sequence shown here is derived from an EMBL/GenBank/DDBJ whole genome shotgun (WGS) entry which is preliminary data.</text>
</comment>
<protein>
    <recommendedName>
        <fullName evidence="4">Glycosyltransferase 2-like domain-containing protein</fullName>
    </recommendedName>
</protein>
<dbReference type="Pfam" id="PF00535">
    <property type="entry name" value="Glycos_transf_2"/>
    <property type="match status" value="1"/>
</dbReference>
<dbReference type="AlphaFoldDB" id="A0A2P8DD95"/>
<keyword evidence="6" id="KW-1185">Reference proteome</keyword>